<proteinExistence type="predicted"/>
<comment type="caution">
    <text evidence="2">The sequence shown here is derived from an EMBL/GenBank/DDBJ whole genome shotgun (WGS) entry which is preliminary data.</text>
</comment>
<evidence type="ECO:0000256" key="1">
    <source>
        <dbReference type="SAM" id="SignalP"/>
    </source>
</evidence>
<protein>
    <submittedName>
        <fullName evidence="2">Uncharacterized protein</fullName>
    </submittedName>
</protein>
<evidence type="ECO:0000313" key="2">
    <source>
        <dbReference type="EMBL" id="ROW16270.1"/>
    </source>
</evidence>
<keyword evidence="3" id="KW-1185">Reference proteome</keyword>
<dbReference type="AlphaFoldDB" id="A0A423XJ17"/>
<reference evidence="2 3" key="1">
    <citation type="submission" date="2015-09" db="EMBL/GenBank/DDBJ databases">
        <title>Host preference determinants of Valsa canker pathogens revealed by comparative genomics.</title>
        <authorList>
            <person name="Yin Z."/>
            <person name="Huang L."/>
        </authorList>
    </citation>
    <scope>NUCLEOTIDE SEQUENCE [LARGE SCALE GENOMIC DNA]</scope>
    <source>
        <strain evidence="2 3">SXYLt</strain>
    </source>
</reference>
<sequence length="389" mass="42731">MRSAYFLIVPSILLGTVSAQRTISAPANTDGFVAIKRQEYRNQMEGRDIGETIATTMTISSRTASNASPNDSCFPQDEVVPLTVAVYFLAEEAAKRRPLQEVMGQCGMLKDNDKANTCIVVGNAAMVCHSTEHLPGCRELNDLLDDHDIGKVYGRYSNNVAQVVEDLYQLPDSHPLCRHNDGEELERCANIMQAALTCTFDKETAIRTDCDQLRGALRCHGLWVPGPFANQTVSDRRRSLSGVDSVSLQESNASDLLDAYIAGTLDHFRQEGFEETCLDPPDRDSLAACMGLLGITTHCTFNWHPACEDVADYLEQNGFRIPMIDHEHDGDKPTPALDGFNPRELQEIIKLLVEARPVGLPSPCKGMCEPDPGTGIRSSACLVCIILEN</sequence>
<keyword evidence="1" id="KW-0732">Signal</keyword>
<feature type="chain" id="PRO_5019533809" evidence="1">
    <location>
        <begin position="20"/>
        <end position="389"/>
    </location>
</feature>
<organism evidence="2 3">
    <name type="scientific">Cytospora leucostoma</name>
    <dbReference type="NCBI Taxonomy" id="1230097"/>
    <lineage>
        <taxon>Eukaryota</taxon>
        <taxon>Fungi</taxon>
        <taxon>Dikarya</taxon>
        <taxon>Ascomycota</taxon>
        <taxon>Pezizomycotina</taxon>
        <taxon>Sordariomycetes</taxon>
        <taxon>Sordariomycetidae</taxon>
        <taxon>Diaporthales</taxon>
        <taxon>Cytosporaceae</taxon>
        <taxon>Cytospora</taxon>
    </lineage>
</organism>
<name>A0A423XJ17_9PEZI</name>
<accession>A0A423XJ17</accession>
<gene>
    <name evidence="2" type="ORF">VPNG_01794</name>
</gene>
<evidence type="ECO:0000313" key="3">
    <source>
        <dbReference type="Proteomes" id="UP000285146"/>
    </source>
</evidence>
<feature type="signal peptide" evidence="1">
    <location>
        <begin position="1"/>
        <end position="19"/>
    </location>
</feature>
<dbReference type="EMBL" id="LKEB01000006">
    <property type="protein sequence ID" value="ROW16270.1"/>
    <property type="molecule type" value="Genomic_DNA"/>
</dbReference>
<dbReference type="InParanoid" id="A0A423XJ17"/>
<dbReference type="Proteomes" id="UP000285146">
    <property type="component" value="Unassembled WGS sequence"/>
</dbReference>